<proteinExistence type="predicted"/>
<name>A0A061ACI4_9ACTN</name>
<dbReference type="EMBL" id="LK022849">
    <property type="protein sequence ID" value="CDR18116.1"/>
    <property type="molecule type" value="Genomic_DNA"/>
</dbReference>
<dbReference type="HOGENOM" id="CLU_3158336_0_0_11"/>
<organism evidence="1">
    <name type="scientific">Streptomyces iranensis</name>
    <dbReference type="NCBI Taxonomy" id="576784"/>
    <lineage>
        <taxon>Bacteria</taxon>
        <taxon>Bacillati</taxon>
        <taxon>Actinomycetota</taxon>
        <taxon>Actinomycetes</taxon>
        <taxon>Kitasatosporales</taxon>
        <taxon>Streptomycetaceae</taxon>
        <taxon>Streptomyces</taxon>
        <taxon>Streptomyces violaceusniger group</taxon>
    </lineage>
</organism>
<evidence type="ECO:0000313" key="1">
    <source>
        <dbReference type="EMBL" id="CDR18116.1"/>
    </source>
</evidence>
<dbReference type="PATRIC" id="fig|576784.4.peg.10255"/>
<sequence length="48" mass="5125">MVQGPDGGRCGCNLGAWAKRTVLIRPSGVGVVPVFVDLDHVHQEPEVQ</sequence>
<reference evidence="1" key="1">
    <citation type="submission" date="2014-05" db="EMBL/GenBank/DDBJ databases">
        <authorList>
            <person name="Horn Fabian"/>
        </authorList>
    </citation>
    <scope>NUCLEOTIDE SEQUENCE</scope>
</reference>
<gene>
    <name evidence="1" type="ORF">SIRAN17</name>
</gene>
<accession>A0A061ACI4</accession>
<protein>
    <submittedName>
        <fullName evidence="1">Uncharacterized protein</fullName>
    </submittedName>
</protein>
<dbReference type="AlphaFoldDB" id="A0A061ACI4"/>